<comment type="caution">
    <text evidence="1">The sequence shown here is derived from an EMBL/GenBank/DDBJ whole genome shotgun (WGS) entry which is preliminary data.</text>
</comment>
<dbReference type="OrthoDB" id="772974at2"/>
<dbReference type="RefSeq" id="WP_131530873.1">
    <property type="nucleotide sequence ID" value="NZ_SJSO01000009.1"/>
</dbReference>
<dbReference type="Proteomes" id="UP000293925">
    <property type="component" value="Unassembled WGS sequence"/>
</dbReference>
<evidence type="ECO:0008006" key="3">
    <source>
        <dbReference type="Google" id="ProtNLM"/>
    </source>
</evidence>
<name>A0A4R0PWP5_9SPHI</name>
<proteinExistence type="predicted"/>
<keyword evidence="2" id="KW-1185">Reference proteome</keyword>
<evidence type="ECO:0000313" key="2">
    <source>
        <dbReference type="Proteomes" id="UP000293925"/>
    </source>
</evidence>
<gene>
    <name evidence="1" type="ORF">EZ456_13220</name>
</gene>
<sequence length="60" mass="6804">MKKVTPLTSTQDLEKVKVGDQISDNTGKSGTVESVEVLHYDRENQYYYKIKNNGTVLVIK</sequence>
<dbReference type="EMBL" id="SJSO01000009">
    <property type="protein sequence ID" value="TCD26544.1"/>
    <property type="molecule type" value="Genomic_DNA"/>
</dbReference>
<evidence type="ECO:0000313" key="1">
    <source>
        <dbReference type="EMBL" id="TCD26544.1"/>
    </source>
</evidence>
<protein>
    <recommendedName>
        <fullName evidence="3">Hypervirulence associated protein TUDOR domain-containing protein</fullName>
    </recommendedName>
</protein>
<accession>A0A4R0PWP5</accession>
<organism evidence="1 2">
    <name type="scientific">Pedobacter psychrodurus</name>
    <dbReference type="NCBI Taxonomy" id="2530456"/>
    <lineage>
        <taxon>Bacteria</taxon>
        <taxon>Pseudomonadati</taxon>
        <taxon>Bacteroidota</taxon>
        <taxon>Sphingobacteriia</taxon>
        <taxon>Sphingobacteriales</taxon>
        <taxon>Sphingobacteriaceae</taxon>
        <taxon>Pedobacter</taxon>
    </lineage>
</organism>
<dbReference type="AlphaFoldDB" id="A0A4R0PWP5"/>
<reference evidence="1 2" key="1">
    <citation type="submission" date="2019-02" db="EMBL/GenBank/DDBJ databases">
        <title>Pedobacter sp. RP-3-21 sp. nov., isolated from Arctic soil.</title>
        <authorList>
            <person name="Dahal R.H."/>
        </authorList>
    </citation>
    <scope>NUCLEOTIDE SEQUENCE [LARGE SCALE GENOMIC DNA]</scope>
    <source>
        <strain evidence="1 2">RP-3-21</strain>
    </source>
</reference>